<dbReference type="AlphaFoldDB" id="A0A9D1ZLY2"/>
<name>A0A9D1ZLY2_9LACO</name>
<organism evidence="1 2">
    <name type="scientific">Candidatus Companilactobacillus pullicola</name>
    <dbReference type="NCBI Taxonomy" id="2838523"/>
    <lineage>
        <taxon>Bacteria</taxon>
        <taxon>Bacillati</taxon>
        <taxon>Bacillota</taxon>
        <taxon>Bacilli</taxon>
        <taxon>Lactobacillales</taxon>
        <taxon>Lactobacillaceae</taxon>
        <taxon>Companilactobacillus</taxon>
    </lineage>
</organism>
<sequence>MTKSEQKELRNIVDKLEVEATCAKLHFNYLKKNMINDWIDQIKNCEVGLPEAKQMLRAIR</sequence>
<dbReference type="EMBL" id="DXCM01000044">
    <property type="protein sequence ID" value="HIY92661.1"/>
    <property type="molecule type" value="Genomic_DNA"/>
</dbReference>
<reference evidence="1" key="1">
    <citation type="journal article" date="2021" name="PeerJ">
        <title>Extensive microbial diversity within the chicken gut microbiome revealed by metagenomics and culture.</title>
        <authorList>
            <person name="Gilroy R."/>
            <person name="Ravi A."/>
            <person name="Getino M."/>
            <person name="Pursley I."/>
            <person name="Horton D.L."/>
            <person name="Alikhan N.F."/>
            <person name="Baker D."/>
            <person name="Gharbi K."/>
            <person name="Hall N."/>
            <person name="Watson M."/>
            <person name="Adriaenssens E.M."/>
            <person name="Foster-Nyarko E."/>
            <person name="Jarju S."/>
            <person name="Secka A."/>
            <person name="Antonio M."/>
            <person name="Oren A."/>
            <person name="Chaudhuri R.R."/>
            <person name="La Ragione R."/>
            <person name="Hildebrand F."/>
            <person name="Pallen M.J."/>
        </authorList>
    </citation>
    <scope>NUCLEOTIDE SEQUENCE</scope>
    <source>
        <strain evidence="1">3204</strain>
    </source>
</reference>
<proteinExistence type="predicted"/>
<evidence type="ECO:0000313" key="2">
    <source>
        <dbReference type="Proteomes" id="UP000824013"/>
    </source>
</evidence>
<reference evidence="1" key="2">
    <citation type="submission" date="2021-04" db="EMBL/GenBank/DDBJ databases">
        <authorList>
            <person name="Gilroy R."/>
        </authorList>
    </citation>
    <scope>NUCLEOTIDE SEQUENCE</scope>
    <source>
        <strain evidence="1">3204</strain>
    </source>
</reference>
<gene>
    <name evidence="1" type="ORF">H9820_06920</name>
</gene>
<dbReference type="Proteomes" id="UP000824013">
    <property type="component" value="Unassembled WGS sequence"/>
</dbReference>
<evidence type="ECO:0000313" key="1">
    <source>
        <dbReference type="EMBL" id="HIY92661.1"/>
    </source>
</evidence>
<protein>
    <submittedName>
        <fullName evidence="1">Uncharacterized protein</fullName>
    </submittedName>
</protein>
<comment type="caution">
    <text evidence="1">The sequence shown here is derived from an EMBL/GenBank/DDBJ whole genome shotgun (WGS) entry which is preliminary data.</text>
</comment>
<accession>A0A9D1ZLY2</accession>